<keyword evidence="2" id="KW-1185">Reference proteome</keyword>
<dbReference type="InterPro" id="IPR036770">
    <property type="entry name" value="Ankyrin_rpt-contain_sf"/>
</dbReference>
<protein>
    <submittedName>
        <fullName evidence="1">Uncharacterized protein</fullName>
    </submittedName>
</protein>
<reference evidence="1 2" key="1">
    <citation type="submission" date="2018-11" db="EMBL/GenBank/DDBJ databases">
        <authorList>
            <consortium name="Pathogen Informatics"/>
        </authorList>
    </citation>
    <scope>NUCLEOTIDE SEQUENCE [LARGE SCALE GENOMIC DNA]</scope>
</reference>
<accession>A0A3P7L5B0</accession>
<proteinExistence type="predicted"/>
<dbReference type="SUPFAM" id="SSF48403">
    <property type="entry name" value="Ankyrin repeat"/>
    <property type="match status" value="1"/>
</dbReference>
<dbReference type="EMBL" id="UYRU01052400">
    <property type="protein sequence ID" value="VDN11844.1"/>
    <property type="molecule type" value="Genomic_DNA"/>
</dbReference>
<dbReference type="Proteomes" id="UP000281553">
    <property type="component" value="Unassembled WGS sequence"/>
</dbReference>
<gene>
    <name evidence="1" type="ORF">DILT_LOCUS7675</name>
</gene>
<dbReference type="OrthoDB" id="5406014at2759"/>
<sequence length="156" mass="17430">MDLPVDEWKLCPLHYTIIYNRRQLVSVLLHAPNPGFRIHQKDVGCNTALHLAVMTAEDEIVADLITFIQTYDPTAGVDPIDSLRRTPLMLAWMLSRFTVAESLIQAGANQESVDCYGWSARRYETVARARIERLGGTYSRSTRKVRHSGGGGGWAG</sequence>
<name>A0A3P7L5B0_DIBLA</name>
<evidence type="ECO:0000313" key="2">
    <source>
        <dbReference type="Proteomes" id="UP000281553"/>
    </source>
</evidence>
<organism evidence="1 2">
    <name type="scientific">Dibothriocephalus latus</name>
    <name type="common">Fish tapeworm</name>
    <name type="synonym">Diphyllobothrium latum</name>
    <dbReference type="NCBI Taxonomy" id="60516"/>
    <lineage>
        <taxon>Eukaryota</taxon>
        <taxon>Metazoa</taxon>
        <taxon>Spiralia</taxon>
        <taxon>Lophotrochozoa</taxon>
        <taxon>Platyhelminthes</taxon>
        <taxon>Cestoda</taxon>
        <taxon>Eucestoda</taxon>
        <taxon>Diphyllobothriidea</taxon>
        <taxon>Diphyllobothriidae</taxon>
        <taxon>Dibothriocephalus</taxon>
    </lineage>
</organism>
<dbReference type="Gene3D" id="1.25.40.20">
    <property type="entry name" value="Ankyrin repeat-containing domain"/>
    <property type="match status" value="1"/>
</dbReference>
<dbReference type="AlphaFoldDB" id="A0A3P7L5B0"/>
<evidence type="ECO:0000313" key="1">
    <source>
        <dbReference type="EMBL" id="VDN11844.1"/>
    </source>
</evidence>